<dbReference type="RefSeq" id="WP_279388527.1">
    <property type="nucleotide sequence ID" value="NZ_SMAA01000001.1"/>
</dbReference>
<dbReference type="GO" id="GO:0008483">
    <property type="term" value="F:transaminase activity"/>
    <property type="evidence" value="ECO:0007669"/>
    <property type="project" value="UniProtKB-KW"/>
</dbReference>
<keyword evidence="7" id="KW-0032">Aminotransferase</keyword>
<proteinExistence type="inferred from homology"/>
<evidence type="ECO:0000256" key="2">
    <source>
        <dbReference type="ARBA" id="ARBA00012224"/>
    </source>
</evidence>
<evidence type="ECO:0000313" key="8">
    <source>
        <dbReference type="Proteomes" id="UP000295188"/>
    </source>
</evidence>
<gene>
    <name evidence="7" type="ORF">EDC37_101105</name>
</gene>
<keyword evidence="8" id="KW-1185">Reference proteome</keyword>
<keyword evidence="3" id="KW-0663">Pyridoxal phosphate</keyword>
<dbReference type="InterPro" id="IPR015424">
    <property type="entry name" value="PyrdxlP-dep_Trfase"/>
</dbReference>
<dbReference type="Gene3D" id="3.40.640.10">
    <property type="entry name" value="Type I PLP-dependent aspartate aminotransferase-like (Major domain)"/>
    <property type="match status" value="1"/>
</dbReference>
<dbReference type="SUPFAM" id="SSF53383">
    <property type="entry name" value="PLP-dependent transferases"/>
    <property type="match status" value="1"/>
</dbReference>
<dbReference type="InterPro" id="IPR015421">
    <property type="entry name" value="PyrdxlP-dep_Trfase_major"/>
</dbReference>
<dbReference type="Pfam" id="PF00155">
    <property type="entry name" value="Aminotran_1_2"/>
    <property type="match status" value="1"/>
</dbReference>
<comment type="caution">
    <text evidence="7">The sequence shown here is derived from an EMBL/GenBank/DDBJ whole genome shotgun (WGS) entry which is preliminary data.</text>
</comment>
<keyword evidence="4" id="KW-0456">Lyase</keyword>
<feature type="domain" description="Aminotransferase class I/classII large" evidence="6">
    <location>
        <begin position="1"/>
        <end position="219"/>
    </location>
</feature>
<dbReference type="CDD" id="cd00609">
    <property type="entry name" value="AAT_like"/>
    <property type="match status" value="1"/>
</dbReference>
<evidence type="ECO:0000313" key="7">
    <source>
        <dbReference type="EMBL" id="TCS81934.1"/>
    </source>
</evidence>
<dbReference type="EC" id="4.4.1.13" evidence="2"/>
<name>A0A4R3KF05_9FIRM</name>
<dbReference type="InterPro" id="IPR015422">
    <property type="entry name" value="PyrdxlP-dep_Trfase_small"/>
</dbReference>
<evidence type="ECO:0000256" key="5">
    <source>
        <dbReference type="ARBA" id="ARBA00037974"/>
    </source>
</evidence>
<dbReference type="GO" id="GO:0047804">
    <property type="term" value="F:cysteine-S-conjugate beta-lyase activity"/>
    <property type="evidence" value="ECO:0007669"/>
    <property type="project" value="UniProtKB-EC"/>
</dbReference>
<dbReference type="InterPro" id="IPR004839">
    <property type="entry name" value="Aminotransferase_I/II_large"/>
</dbReference>
<dbReference type="Gene3D" id="3.90.1150.10">
    <property type="entry name" value="Aspartate Aminotransferase, domain 1"/>
    <property type="match status" value="1"/>
</dbReference>
<dbReference type="AlphaFoldDB" id="A0A4R3KF05"/>
<comment type="similarity">
    <text evidence="5">Belongs to the class-II pyridoxal-phosphate-dependent aminotransferase family. MalY/PatB cystathionine beta-lyase subfamily.</text>
</comment>
<organism evidence="7 8">
    <name type="scientific">Pectinatus cerevisiiphilus</name>
    <dbReference type="NCBI Taxonomy" id="86956"/>
    <lineage>
        <taxon>Bacteria</taxon>
        <taxon>Bacillati</taxon>
        <taxon>Bacillota</taxon>
        <taxon>Negativicutes</taxon>
        <taxon>Selenomonadales</taxon>
        <taxon>Selenomonadaceae</taxon>
        <taxon>Pectinatus</taxon>
    </lineage>
</organism>
<accession>A0A4R3KF05</accession>
<reference evidence="7 8" key="1">
    <citation type="submission" date="2019-03" db="EMBL/GenBank/DDBJ databases">
        <title>Genomic Encyclopedia of Type Strains, Phase IV (KMG-IV): sequencing the most valuable type-strain genomes for metagenomic binning, comparative biology and taxonomic classification.</title>
        <authorList>
            <person name="Goeker M."/>
        </authorList>
    </citation>
    <scope>NUCLEOTIDE SEQUENCE [LARGE SCALE GENOMIC DNA]</scope>
    <source>
        <strain evidence="7 8">DSM 20467</strain>
    </source>
</reference>
<dbReference type="EMBL" id="SMAA01000001">
    <property type="protein sequence ID" value="TCS81934.1"/>
    <property type="molecule type" value="Genomic_DNA"/>
</dbReference>
<dbReference type="Proteomes" id="UP000295188">
    <property type="component" value="Unassembled WGS sequence"/>
</dbReference>
<dbReference type="PANTHER" id="PTHR43525:SF1">
    <property type="entry name" value="PROTEIN MALY"/>
    <property type="match status" value="1"/>
</dbReference>
<evidence type="ECO:0000256" key="4">
    <source>
        <dbReference type="ARBA" id="ARBA00023239"/>
    </source>
</evidence>
<evidence type="ECO:0000256" key="1">
    <source>
        <dbReference type="ARBA" id="ARBA00001933"/>
    </source>
</evidence>
<keyword evidence="7" id="KW-0808">Transferase</keyword>
<dbReference type="GO" id="GO:0030170">
    <property type="term" value="F:pyridoxal phosphate binding"/>
    <property type="evidence" value="ECO:0007669"/>
    <property type="project" value="InterPro"/>
</dbReference>
<evidence type="ECO:0000259" key="6">
    <source>
        <dbReference type="Pfam" id="PF00155"/>
    </source>
</evidence>
<comment type="cofactor">
    <cofactor evidence="1">
        <name>pyridoxal 5'-phosphate</name>
        <dbReference type="ChEBI" id="CHEBI:597326"/>
    </cofactor>
</comment>
<dbReference type="InterPro" id="IPR051798">
    <property type="entry name" value="Class-II_PLP-Dep_Aminotrans"/>
</dbReference>
<dbReference type="PANTHER" id="PTHR43525">
    <property type="entry name" value="PROTEIN MALY"/>
    <property type="match status" value="1"/>
</dbReference>
<sequence length="228" mass="25715">MILCSPHNPVGRVWTKEELRKVVDICLKNDVLLVADEIHSDIILPGFKHTTLATLSTEAADNCLICTAPSKTFNLAGLQVSNIIIKNDDIRHKFTKTALKAGYGALNALGYKACELAYNKCEAWLDEFINLLSQNKKLCADFIEKNIPQIKITNLEGTYLQWWNCRSLGMNKKDLEFFMTRKALIFFDEGYIFGKEGEGFERINLACPTTVLEDALHRLQNALASKNI</sequence>
<protein>
    <recommendedName>
        <fullName evidence="2">cysteine-S-conjugate beta-lyase</fullName>
        <ecNumber evidence="2">4.4.1.13</ecNumber>
    </recommendedName>
</protein>
<evidence type="ECO:0000256" key="3">
    <source>
        <dbReference type="ARBA" id="ARBA00022898"/>
    </source>
</evidence>